<dbReference type="AlphaFoldDB" id="A0AAX1USD1"/>
<evidence type="ECO:0000256" key="1">
    <source>
        <dbReference type="SAM" id="MobiDB-lite"/>
    </source>
</evidence>
<reference evidence="2 3" key="1">
    <citation type="submission" date="2018-08" db="EMBL/GenBank/DDBJ databases">
        <title>Draft genome sequence of Rhodobacter sphaeroides FY.</title>
        <authorList>
            <person name="Rayyan A."/>
            <person name="Meyer T.E."/>
            <person name="Kyndt J.A."/>
        </authorList>
    </citation>
    <scope>NUCLEOTIDE SEQUENCE [LARGE SCALE GENOMIC DNA]</scope>
    <source>
        <strain evidence="2 3">FY</strain>
    </source>
</reference>
<evidence type="ECO:0000313" key="3">
    <source>
        <dbReference type="Proteomes" id="UP000266305"/>
    </source>
</evidence>
<gene>
    <name evidence="2" type="ORF">D1114_01825</name>
</gene>
<feature type="region of interest" description="Disordered" evidence="1">
    <location>
        <begin position="256"/>
        <end position="284"/>
    </location>
</feature>
<feature type="compositionally biased region" description="Polar residues" evidence="1">
    <location>
        <begin position="256"/>
        <end position="274"/>
    </location>
</feature>
<organism evidence="2 3">
    <name type="scientific">Cereibacter sphaeroides</name>
    <name type="common">Rhodobacter sphaeroides</name>
    <dbReference type="NCBI Taxonomy" id="1063"/>
    <lineage>
        <taxon>Bacteria</taxon>
        <taxon>Pseudomonadati</taxon>
        <taxon>Pseudomonadota</taxon>
        <taxon>Alphaproteobacteria</taxon>
        <taxon>Rhodobacterales</taxon>
        <taxon>Paracoccaceae</taxon>
        <taxon>Cereibacter</taxon>
    </lineage>
</organism>
<protein>
    <submittedName>
        <fullName evidence="2">Uncharacterized protein</fullName>
    </submittedName>
</protein>
<dbReference type="Proteomes" id="UP000266305">
    <property type="component" value="Unassembled WGS sequence"/>
</dbReference>
<comment type="caution">
    <text evidence="2">The sequence shown here is derived from an EMBL/GenBank/DDBJ whole genome shotgun (WGS) entry which is preliminary data.</text>
</comment>
<sequence>MAVAAGITARSFGVLIENSLAPDTVEYAIGKQAARYWNSFGLGEAALIGAIHKSGAELLMSAKIAHLVIDEFVGPRGHLPSRLGDYLNRPLNPNPGRYPWAEDDPQDWLRIRDDFWLHHILRTRTDIYNIGKAMDGDLVMEIADRRYVFTDFAWSPERKLPRANPWGTTSASDPDWSLEIEGWERGKDAVVRPVHELIDISAMMDDPAAKEAARQREKQTLDARRNAVGLLRVNVSLAIRNAFDAVHEHRLASGSSFDWSAHSQPKPSRYSGSDANGDPLDINHHWYADLSPAERAKRRDEIEEYIAKRDMNDDEPGA</sequence>
<proteinExistence type="predicted"/>
<evidence type="ECO:0000313" key="2">
    <source>
        <dbReference type="EMBL" id="RHZ98849.1"/>
    </source>
</evidence>
<name>A0AAX1USD1_CERSP</name>
<accession>A0AAX1USD1</accession>
<dbReference type="EMBL" id="QWGP01000001">
    <property type="protein sequence ID" value="RHZ98849.1"/>
    <property type="molecule type" value="Genomic_DNA"/>
</dbReference>